<organism evidence="1 2">
    <name type="scientific">Nostoc punctiforme NIES-2108</name>
    <dbReference type="NCBI Taxonomy" id="1356359"/>
    <lineage>
        <taxon>Bacteria</taxon>
        <taxon>Bacillati</taxon>
        <taxon>Cyanobacteriota</taxon>
        <taxon>Cyanophyceae</taxon>
        <taxon>Nostocales</taxon>
        <taxon>Nostocaceae</taxon>
        <taxon>Nostoc</taxon>
    </lineage>
</organism>
<accession>A0A367RAV9</accession>
<comment type="caution">
    <text evidence="1">The sequence shown here is derived from an EMBL/GenBank/DDBJ whole genome shotgun (WGS) entry which is preliminary data.</text>
</comment>
<reference evidence="1 2" key="1">
    <citation type="submission" date="2016-04" db="EMBL/GenBank/DDBJ databases">
        <authorList>
            <person name="Evans L.H."/>
            <person name="Alamgir A."/>
            <person name="Owens N."/>
            <person name="Weber N.D."/>
            <person name="Virtaneva K."/>
            <person name="Barbian K."/>
            <person name="Babar A."/>
            <person name="Rosenke K."/>
        </authorList>
    </citation>
    <scope>NUCLEOTIDE SEQUENCE [LARGE SCALE GENOMIC DNA]</scope>
    <source>
        <strain evidence="1">NIES-2108</strain>
    </source>
</reference>
<gene>
    <name evidence="1" type="ORF">A6769_27815</name>
</gene>
<sequence length="102" mass="11569">MNHLTISDKIETCFSIKKLVNLIEAQILELDENLELTSEEIFEIVCQSSHLNTDFLKQALGCKCPFALIGFISELEFNEFSHYSVIIEDSNTCSQNVKQPAI</sequence>
<evidence type="ECO:0000313" key="1">
    <source>
        <dbReference type="EMBL" id="RCJ32542.1"/>
    </source>
</evidence>
<protein>
    <submittedName>
        <fullName evidence="1">Uncharacterized protein</fullName>
    </submittedName>
</protein>
<dbReference type="EMBL" id="LXQE01000165">
    <property type="protein sequence ID" value="RCJ32542.1"/>
    <property type="molecule type" value="Genomic_DNA"/>
</dbReference>
<evidence type="ECO:0000313" key="2">
    <source>
        <dbReference type="Proteomes" id="UP000252085"/>
    </source>
</evidence>
<dbReference type="Proteomes" id="UP000252085">
    <property type="component" value="Unassembled WGS sequence"/>
</dbReference>
<name>A0A367RAV9_NOSPU</name>
<proteinExistence type="predicted"/>
<dbReference type="AlphaFoldDB" id="A0A367RAV9"/>